<gene>
    <name evidence="2" type="ORF">GCM10009862_22590</name>
</gene>
<dbReference type="SUPFAM" id="SSF110296">
    <property type="entry name" value="Oligoxyloglucan reducing end-specific cellobiohydrolase"/>
    <property type="match status" value="1"/>
</dbReference>
<feature type="compositionally biased region" description="Low complexity" evidence="1">
    <location>
        <begin position="64"/>
        <end position="81"/>
    </location>
</feature>
<accession>A0ABN3PFC0</accession>
<evidence type="ECO:0000313" key="2">
    <source>
        <dbReference type="EMBL" id="GAA2582877.1"/>
    </source>
</evidence>
<proteinExistence type="predicted"/>
<protein>
    <submittedName>
        <fullName evidence="2">Uncharacterized protein</fullName>
    </submittedName>
</protein>
<dbReference type="EMBL" id="BAAARI010000014">
    <property type="protein sequence ID" value="GAA2582877.1"/>
    <property type="molecule type" value="Genomic_DNA"/>
</dbReference>
<dbReference type="Proteomes" id="UP001500274">
    <property type="component" value="Unassembled WGS sequence"/>
</dbReference>
<sequence length="298" mass="30411">MSSRRRPIHRSTPVRRALTGVLVSVLAVAAIALAVFALTPRTPPESRPLRTTAPSLAPSPSPSPSASASASAPASSAPIAPVAAPGADERFLAAGEQAVWRASAGDCGTVPPLLERSTDGGRTWTDVTPRYLGIGEILHIEAFVGTEARIVARMGAACETQGLRTFTQGRFWEEDAASLAAATYVDPAAPAVVVTPSGRVEAPCPSPWGAQGDTDALTLVCEGVAQQWDGGAWQAVAERAVAVTWTADGARAARADPSCAGLIVGDACLADAPVGPAALAAAPDALWLWAGDTVRSLP</sequence>
<organism evidence="2 3">
    <name type="scientific">Microbacterium binotii</name>
    <dbReference type="NCBI Taxonomy" id="462710"/>
    <lineage>
        <taxon>Bacteria</taxon>
        <taxon>Bacillati</taxon>
        <taxon>Actinomycetota</taxon>
        <taxon>Actinomycetes</taxon>
        <taxon>Micrococcales</taxon>
        <taxon>Microbacteriaceae</taxon>
        <taxon>Microbacterium</taxon>
    </lineage>
</organism>
<name>A0ABN3PFC0_9MICO</name>
<evidence type="ECO:0000313" key="3">
    <source>
        <dbReference type="Proteomes" id="UP001500274"/>
    </source>
</evidence>
<keyword evidence="3" id="KW-1185">Reference proteome</keyword>
<comment type="caution">
    <text evidence="2">The sequence shown here is derived from an EMBL/GenBank/DDBJ whole genome shotgun (WGS) entry which is preliminary data.</text>
</comment>
<feature type="region of interest" description="Disordered" evidence="1">
    <location>
        <begin position="42"/>
        <end position="81"/>
    </location>
</feature>
<reference evidence="2 3" key="1">
    <citation type="journal article" date="2019" name="Int. J. Syst. Evol. Microbiol.">
        <title>The Global Catalogue of Microorganisms (GCM) 10K type strain sequencing project: providing services to taxonomists for standard genome sequencing and annotation.</title>
        <authorList>
            <consortium name="The Broad Institute Genomics Platform"/>
            <consortium name="The Broad Institute Genome Sequencing Center for Infectious Disease"/>
            <person name="Wu L."/>
            <person name="Ma J."/>
        </authorList>
    </citation>
    <scope>NUCLEOTIDE SEQUENCE [LARGE SCALE GENOMIC DNA]</scope>
    <source>
        <strain evidence="2 3">JCM 16365</strain>
    </source>
</reference>
<evidence type="ECO:0000256" key="1">
    <source>
        <dbReference type="SAM" id="MobiDB-lite"/>
    </source>
</evidence>